<dbReference type="Gene3D" id="2.60.40.1120">
    <property type="entry name" value="Carboxypeptidase-like, regulatory domain"/>
    <property type="match status" value="1"/>
</dbReference>
<dbReference type="NCBIfam" id="TIGR04056">
    <property type="entry name" value="OMP_RagA_SusC"/>
    <property type="match status" value="1"/>
</dbReference>
<evidence type="ECO:0000313" key="14">
    <source>
        <dbReference type="Proteomes" id="UP000274271"/>
    </source>
</evidence>
<comment type="caution">
    <text evidence="13">The sequence shown here is derived from an EMBL/GenBank/DDBJ whole genome shotgun (WGS) entry which is preliminary data.</text>
</comment>
<evidence type="ECO:0000256" key="7">
    <source>
        <dbReference type="ARBA" id="ARBA00023237"/>
    </source>
</evidence>
<evidence type="ECO:0000256" key="9">
    <source>
        <dbReference type="RuleBase" id="RU003357"/>
    </source>
</evidence>
<dbReference type="NCBIfam" id="TIGR04057">
    <property type="entry name" value="SusC_RagA_signa"/>
    <property type="match status" value="1"/>
</dbReference>
<dbReference type="Pfam" id="PF07715">
    <property type="entry name" value="Plug"/>
    <property type="match status" value="1"/>
</dbReference>
<feature type="chain" id="PRO_5018260707" evidence="10">
    <location>
        <begin position="50"/>
        <end position="1211"/>
    </location>
</feature>
<dbReference type="InterPro" id="IPR012910">
    <property type="entry name" value="Plug_dom"/>
</dbReference>
<evidence type="ECO:0000259" key="11">
    <source>
        <dbReference type="Pfam" id="PF00593"/>
    </source>
</evidence>
<evidence type="ECO:0000256" key="8">
    <source>
        <dbReference type="PROSITE-ProRule" id="PRU01360"/>
    </source>
</evidence>
<evidence type="ECO:0000256" key="3">
    <source>
        <dbReference type="ARBA" id="ARBA00022452"/>
    </source>
</evidence>
<keyword evidence="14" id="KW-1185">Reference proteome</keyword>
<feature type="domain" description="TonB-dependent receptor-like beta-barrel" evidence="11">
    <location>
        <begin position="582"/>
        <end position="1037"/>
    </location>
</feature>
<dbReference type="Proteomes" id="UP000274271">
    <property type="component" value="Unassembled WGS sequence"/>
</dbReference>
<dbReference type="Pfam" id="PF13715">
    <property type="entry name" value="CarbopepD_reg_2"/>
    <property type="match status" value="1"/>
</dbReference>
<accession>A0A3P1CQ86</accession>
<keyword evidence="2 8" id="KW-0813">Transport</keyword>
<evidence type="ECO:0000256" key="6">
    <source>
        <dbReference type="ARBA" id="ARBA00023136"/>
    </source>
</evidence>
<dbReference type="InterPro" id="IPR039426">
    <property type="entry name" value="TonB-dep_rcpt-like"/>
</dbReference>
<dbReference type="InterPro" id="IPR037066">
    <property type="entry name" value="Plug_dom_sf"/>
</dbReference>
<evidence type="ECO:0000256" key="5">
    <source>
        <dbReference type="ARBA" id="ARBA00023077"/>
    </source>
</evidence>
<dbReference type="OrthoDB" id="9768177at2"/>
<evidence type="ECO:0000256" key="10">
    <source>
        <dbReference type="SAM" id="SignalP"/>
    </source>
</evidence>
<comment type="similarity">
    <text evidence="8 9">Belongs to the TonB-dependent receptor family.</text>
</comment>
<dbReference type="Gene3D" id="3.55.50.30">
    <property type="match status" value="1"/>
</dbReference>
<name>A0A3P1CQ86_9BACT</name>
<dbReference type="InterPro" id="IPR036942">
    <property type="entry name" value="Beta-barrel_TonB_sf"/>
</dbReference>
<reference evidence="13 14" key="1">
    <citation type="submission" date="2018-11" db="EMBL/GenBank/DDBJ databases">
        <authorList>
            <person name="Zhou Z."/>
            <person name="Wang G."/>
        </authorList>
    </citation>
    <scope>NUCLEOTIDE SEQUENCE [LARGE SCALE GENOMIC DNA]</scope>
    <source>
        <strain evidence="13 14">KCTC42998</strain>
    </source>
</reference>
<dbReference type="SUPFAM" id="SSF56935">
    <property type="entry name" value="Porins"/>
    <property type="match status" value="1"/>
</dbReference>
<comment type="subcellular location">
    <subcellularLocation>
        <location evidence="1 8">Cell outer membrane</location>
        <topology evidence="1 8">Multi-pass membrane protein</topology>
    </subcellularLocation>
</comment>
<dbReference type="EMBL" id="RQJP01000002">
    <property type="protein sequence ID" value="RRB15419.1"/>
    <property type="molecule type" value="Genomic_DNA"/>
</dbReference>
<evidence type="ECO:0000313" key="13">
    <source>
        <dbReference type="EMBL" id="RRB15419.1"/>
    </source>
</evidence>
<protein>
    <submittedName>
        <fullName evidence="13">SusC/RagA family TonB-linked outer membrane protein</fullName>
    </submittedName>
</protein>
<dbReference type="Gene3D" id="2.170.130.10">
    <property type="entry name" value="TonB-dependent receptor, plug domain"/>
    <property type="match status" value="1"/>
</dbReference>
<sequence>MWRINPNSQCDTFRKQTMKKRLPTRPFVSCLRRMTCLLLLLAVSPFAFSFNPDQATKELLSQRVSLQLKNKSLKQVLATIEKQTQVKFVYVPQNIGIDRDLSLVATNEQLSAVLERLFAPLAITYEVAENRIILTKSKTSELQTVEPATATASLEQAVSGTVSDDRGESLPGVSITVKGTTQGTTTDAQGAFKLNVADGNAVLVFSFVGYAKQEITVGTQSVITVRLLPGDQTLNEVVVTALGIKREKKALAYSTGEIKGSDLAQSNVTNLGTALSAKVSGVQVTSSAGGMSGSSRIVIRGNSSLSGNSQPLYVIDGVPIDNSNRRAISSFQLQGGLDGGDGISNINPNDIESMTILKGPNGTALYGQLGANGVVIITTKSGRRNRRPSIQYNGSYSVGNALVKPDYQNEYGQGYNGQFTFYRQANGVVVPFSSALTGGIPKLSAGRNPTTRGSWGPKMQGQTIEDMWGDTVSYSPVTDPYTAFFRPEKQAMNTVSVDGGGEKVNYYFSLTNLTNDGFTPTNKLNRNSVTVKLSADIAKGLNLDTKVNYVNQFVNNRPYVGDDGLNPVYRFLYIPRSLNMDGLKRYEYTAKDIRYSQDLGGNGYFVGGEKIFESNSVTSNPFWTINNTHNEDTRDRIIAYAKLNYEFAKGINLQVRYGTDLYYERQYAWKAVGTRISQTGDVSENVEFSKTENIDGLLMINKEVGDFSINANFGVNHLSNKYRITGNTGTQLSIPGLYAVGRTVLNTPRLGVAESVINSVYGQASVGFRNYLFLDVSARNDWASTLPITNSSFFYPSVGLSWAVTDALKLNLPALDFFKVRASYAQAGRSGDPYSTLGYYALNANTFLNQPLATYTNTIVDPNLKNELKTSYEAGAELRFFKNRLNLDFTYYHSVTSNQILPIVISQSTGYSSFLTNAGRIENKGIEFLIAGTPIKLANGFSWDAGFNFSANRNKVLELIDGVNEIVVGSDRNIRVVAAPGQPYGQLKAADYAWLKDDKGNRLIDDKGLPIVQSIGTVAIGNATPKWIGGFTNTFSYKGLSLSGLIDIRQGGQIFSQGRVQEAAYGTSKRTLEGREGGLIAAGVKARKEGTQWISTGQANDIPVTAQAYWNRVASDKGFAVAEEFLYDASYIAIRELRLSYQLPSAILKNNKVVRGASLALYGRNLGYIERHTDGFSPENSSINVNSGTMGMEQHSLPLLRTIGVDLNLNF</sequence>
<dbReference type="Pfam" id="PF00593">
    <property type="entry name" value="TonB_dep_Rec_b-barrel"/>
    <property type="match status" value="1"/>
</dbReference>
<dbReference type="InterPro" id="IPR023996">
    <property type="entry name" value="TonB-dep_OMP_SusC/RagA"/>
</dbReference>
<evidence type="ECO:0000256" key="4">
    <source>
        <dbReference type="ARBA" id="ARBA00022692"/>
    </source>
</evidence>
<dbReference type="InterPro" id="IPR000531">
    <property type="entry name" value="Beta-barrel_TonB"/>
</dbReference>
<dbReference type="GO" id="GO:0009279">
    <property type="term" value="C:cell outer membrane"/>
    <property type="evidence" value="ECO:0007669"/>
    <property type="project" value="UniProtKB-SubCell"/>
</dbReference>
<keyword evidence="10" id="KW-0732">Signal</keyword>
<organism evidence="13 14">
    <name type="scientific">Larkinella knui</name>
    <dbReference type="NCBI Taxonomy" id="2025310"/>
    <lineage>
        <taxon>Bacteria</taxon>
        <taxon>Pseudomonadati</taxon>
        <taxon>Bacteroidota</taxon>
        <taxon>Cytophagia</taxon>
        <taxon>Cytophagales</taxon>
        <taxon>Spirosomataceae</taxon>
        <taxon>Larkinella</taxon>
    </lineage>
</organism>
<dbReference type="PROSITE" id="PS52016">
    <property type="entry name" value="TONB_DEPENDENT_REC_3"/>
    <property type="match status" value="1"/>
</dbReference>
<keyword evidence="3 8" id="KW-1134">Transmembrane beta strand</keyword>
<dbReference type="InterPro" id="IPR023997">
    <property type="entry name" value="TonB-dep_OMP_SusC/RagA_CS"/>
</dbReference>
<evidence type="ECO:0000256" key="2">
    <source>
        <dbReference type="ARBA" id="ARBA00022448"/>
    </source>
</evidence>
<dbReference type="InterPro" id="IPR008969">
    <property type="entry name" value="CarboxyPept-like_regulatory"/>
</dbReference>
<keyword evidence="4 8" id="KW-0812">Transmembrane</keyword>
<keyword evidence="7 8" id="KW-0998">Cell outer membrane</keyword>
<evidence type="ECO:0000259" key="12">
    <source>
        <dbReference type="Pfam" id="PF07715"/>
    </source>
</evidence>
<dbReference type="AlphaFoldDB" id="A0A3P1CQ86"/>
<evidence type="ECO:0000256" key="1">
    <source>
        <dbReference type="ARBA" id="ARBA00004571"/>
    </source>
</evidence>
<keyword evidence="6 8" id="KW-0472">Membrane</keyword>
<feature type="domain" description="TonB-dependent receptor plug" evidence="12">
    <location>
        <begin position="249"/>
        <end position="374"/>
    </location>
</feature>
<dbReference type="Gene3D" id="2.40.170.20">
    <property type="entry name" value="TonB-dependent receptor, beta-barrel domain"/>
    <property type="match status" value="1"/>
</dbReference>
<proteinExistence type="inferred from homology"/>
<dbReference type="SUPFAM" id="SSF49464">
    <property type="entry name" value="Carboxypeptidase regulatory domain-like"/>
    <property type="match status" value="1"/>
</dbReference>
<feature type="signal peptide" evidence="10">
    <location>
        <begin position="1"/>
        <end position="49"/>
    </location>
</feature>
<gene>
    <name evidence="13" type="ORF">EHT87_12895</name>
</gene>
<keyword evidence="5 9" id="KW-0798">TonB box</keyword>